<gene>
    <name evidence="2" type="ORF">JFT45_26805</name>
</gene>
<evidence type="ECO:0000313" key="3">
    <source>
        <dbReference type="Proteomes" id="UP000658390"/>
    </source>
</evidence>
<dbReference type="InterPro" id="IPR029068">
    <property type="entry name" value="Glyas_Bleomycin-R_OHBP_Dase"/>
</dbReference>
<reference evidence="2" key="1">
    <citation type="submission" date="2020-12" db="EMBL/GenBank/DDBJ databases">
        <title>Antibiotic resistance and phylogeny of Pseudomonas spp. isolated over three decades from chicken meat in the Norwegian food chain.</title>
        <authorList>
            <person name="Moen B."/>
        </authorList>
    </citation>
    <scope>NUCLEOTIDE SEQUENCE</scope>
    <source>
        <strain evidence="2">MF6762</strain>
    </source>
</reference>
<organism evidence="2 3">
    <name type="scientific">Pseudomonas psychrophila</name>
    <dbReference type="NCBI Taxonomy" id="122355"/>
    <lineage>
        <taxon>Bacteria</taxon>
        <taxon>Pseudomonadati</taxon>
        <taxon>Pseudomonadota</taxon>
        <taxon>Gammaproteobacteria</taxon>
        <taxon>Pseudomonadales</taxon>
        <taxon>Pseudomonadaceae</taxon>
        <taxon>Pseudomonas</taxon>
    </lineage>
</organism>
<protein>
    <submittedName>
        <fullName evidence="2">VOC family protein</fullName>
    </submittedName>
</protein>
<evidence type="ECO:0000259" key="1">
    <source>
        <dbReference type="PROSITE" id="PS51819"/>
    </source>
</evidence>
<dbReference type="RefSeq" id="WP_084929341.1">
    <property type="nucleotide sequence ID" value="NZ_JAEKCZ010000055.1"/>
</dbReference>
<dbReference type="AlphaFoldDB" id="A0A8I1KCZ4"/>
<accession>A0A8I1KCZ4</accession>
<dbReference type="Proteomes" id="UP000658390">
    <property type="component" value="Unassembled WGS sequence"/>
</dbReference>
<sequence>MTTVDLTKPPYRSTNPTIRTSNLFCGTLLARDLAKTRRFYEDILGLECVGLGPDRMLARPVSPGESAPRRFVNFVLDVRQSDEIANPQRVFHHWGLDLDSKRAVDQMHRLLTARKEELGLKQVQELRFQHSAYSFYFSDCDSNWWEFQYLPPSALEQVFKGDAV</sequence>
<evidence type="ECO:0000313" key="2">
    <source>
        <dbReference type="EMBL" id="MBJ2260102.1"/>
    </source>
</evidence>
<dbReference type="CDD" id="cd06587">
    <property type="entry name" value="VOC"/>
    <property type="match status" value="1"/>
</dbReference>
<dbReference type="SUPFAM" id="SSF54593">
    <property type="entry name" value="Glyoxalase/Bleomycin resistance protein/Dihydroxybiphenyl dioxygenase"/>
    <property type="match status" value="1"/>
</dbReference>
<dbReference type="PROSITE" id="PS51819">
    <property type="entry name" value="VOC"/>
    <property type="match status" value="1"/>
</dbReference>
<comment type="caution">
    <text evidence="2">The sequence shown here is derived from an EMBL/GenBank/DDBJ whole genome shotgun (WGS) entry which is preliminary data.</text>
</comment>
<feature type="domain" description="VOC" evidence="1">
    <location>
        <begin position="21"/>
        <end position="150"/>
    </location>
</feature>
<dbReference type="Gene3D" id="3.10.180.10">
    <property type="entry name" value="2,3-Dihydroxybiphenyl 1,2-Dioxygenase, domain 1"/>
    <property type="match status" value="1"/>
</dbReference>
<name>A0A8I1KCZ4_9PSED</name>
<dbReference type="EMBL" id="JAEKCZ010000055">
    <property type="protein sequence ID" value="MBJ2260102.1"/>
    <property type="molecule type" value="Genomic_DNA"/>
</dbReference>
<proteinExistence type="predicted"/>
<dbReference type="InterPro" id="IPR037523">
    <property type="entry name" value="VOC_core"/>
</dbReference>